<protein>
    <submittedName>
        <fullName evidence="6">ABC transporter</fullName>
    </submittedName>
</protein>
<dbReference type="RefSeq" id="WP_095413900.1">
    <property type="nucleotide sequence ID" value="NZ_CP018477.1"/>
</dbReference>
<dbReference type="PANTHER" id="PTHR43335">
    <property type="entry name" value="ABC TRANSPORTER, ATP-BINDING PROTEIN"/>
    <property type="match status" value="1"/>
</dbReference>
<evidence type="ECO:0000313" key="6">
    <source>
        <dbReference type="EMBL" id="ASV73222.1"/>
    </source>
</evidence>
<dbReference type="InterPro" id="IPR027417">
    <property type="entry name" value="P-loop_NTPase"/>
</dbReference>
<evidence type="ECO:0000256" key="4">
    <source>
        <dbReference type="ARBA" id="ARBA00022840"/>
    </source>
</evidence>
<keyword evidence="7" id="KW-1185">Reference proteome</keyword>
<keyword evidence="4" id="KW-0067">ATP-binding</keyword>
<evidence type="ECO:0000256" key="2">
    <source>
        <dbReference type="ARBA" id="ARBA00022448"/>
    </source>
</evidence>
<dbReference type="EMBL" id="CP018477">
    <property type="protein sequence ID" value="ASV73222.1"/>
    <property type="molecule type" value="Genomic_DNA"/>
</dbReference>
<feature type="domain" description="ABC transporter" evidence="5">
    <location>
        <begin position="18"/>
        <end position="248"/>
    </location>
</feature>
<dbReference type="KEGG" id="ttf:THTE_0620"/>
<dbReference type="Proteomes" id="UP000215086">
    <property type="component" value="Chromosome"/>
</dbReference>
<evidence type="ECO:0000259" key="5">
    <source>
        <dbReference type="PROSITE" id="PS50893"/>
    </source>
</evidence>
<dbReference type="SUPFAM" id="SSF52540">
    <property type="entry name" value="P-loop containing nucleoside triphosphate hydrolases"/>
    <property type="match status" value="1"/>
</dbReference>
<evidence type="ECO:0000256" key="3">
    <source>
        <dbReference type="ARBA" id="ARBA00022741"/>
    </source>
</evidence>
<gene>
    <name evidence="6" type="ORF">THTE_0620</name>
</gene>
<dbReference type="AlphaFoldDB" id="A0A286RB84"/>
<comment type="similarity">
    <text evidence="1">Belongs to the ABC transporter superfamily.</text>
</comment>
<evidence type="ECO:0000256" key="1">
    <source>
        <dbReference type="ARBA" id="ARBA00005417"/>
    </source>
</evidence>
<dbReference type="Pfam" id="PF00005">
    <property type="entry name" value="ABC_tran"/>
    <property type="match status" value="1"/>
</dbReference>
<keyword evidence="3" id="KW-0547">Nucleotide-binding</keyword>
<name>A0A286RB84_9BACT</name>
<dbReference type="PROSITE" id="PS50893">
    <property type="entry name" value="ABC_TRANSPORTER_2"/>
    <property type="match status" value="1"/>
</dbReference>
<proteinExistence type="inferred from homology"/>
<organism evidence="6 7">
    <name type="scientific">Thermogutta terrifontis</name>
    <dbReference type="NCBI Taxonomy" id="1331910"/>
    <lineage>
        <taxon>Bacteria</taxon>
        <taxon>Pseudomonadati</taxon>
        <taxon>Planctomycetota</taxon>
        <taxon>Planctomycetia</taxon>
        <taxon>Pirellulales</taxon>
        <taxon>Thermoguttaceae</taxon>
        <taxon>Thermogutta</taxon>
    </lineage>
</organism>
<dbReference type="GO" id="GO:0016887">
    <property type="term" value="F:ATP hydrolysis activity"/>
    <property type="evidence" value="ECO:0007669"/>
    <property type="project" value="InterPro"/>
</dbReference>
<dbReference type="PANTHER" id="PTHR43335:SF11">
    <property type="entry name" value="ABC TRANSPORTER RELATED"/>
    <property type="match status" value="1"/>
</dbReference>
<dbReference type="GO" id="GO:0005524">
    <property type="term" value="F:ATP binding"/>
    <property type="evidence" value="ECO:0007669"/>
    <property type="project" value="UniProtKB-KW"/>
</dbReference>
<evidence type="ECO:0000313" key="7">
    <source>
        <dbReference type="Proteomes" id="UP000215086"/>
    </source>
</evidence>
<reference evidence="6 7" key="1">
    <citation type="journal article" name="Front. Microbiol.">
        <title>Sugar Metabolism of the First Thermophilic Planctomycete Thermogutta terrifontis: Comparative Genomic and Transcriptomic Approaches.</title>
        <authorList>
            <person name="Elcheninov A.G."/>
            <person name="Menzel P."/>
            <person name="Gudbergsdottir S.R."/>
            <person name="Slesarev A.I."/>
            <person name="Kadnikov V.V."/>
            <person name="Krogh A."/>
            <person name="Bonch-Osmolovskaya E.A."/>
            <person name="Peng X."/>
            <person name="Kublanov I.V."/>
        </authorList>
    </citation>
    <scope>NUCLEOTIDE SEQUENCE [LARGE SCALE GENOMIC DNA]</scope>
    <source>
        <strain evidence="6 7">R1</strain>
    </source>
</reference>
<keyword evidence="2" id="KW-0813">Transport</keyword>
<dbReference type="OrthoDB" id="9809205at2"/>
<accession>A0A286RB84</accession>
<dbReference type="InterPro" id="IPR003439">
    <property type="entry name" value="ABC_transporter-like_ATP-bd"/>
</dbReference>
<sequence>MKRPHGEATGVADETWAIETEHLTKVYGGEVIAVNDLSFRVPKGVIFGFLGPNGAGKTTTLQLLLGLQRPTAGRAWIFGHVCGPQSVTVRRLVGYLPTNPRFPGHLKPFEYLDLVGQLYRIPADVRRPRIASLLRAVGLLGVADQRIATLSTGETTRLGIAASLVGDPLLLLWDEPTAGLDPAARRFALDLIRELGRERTILVATHILADIDQVCTHVGVMHEGRMIFCGPIAEMKRRLRGDSFFLDLEGTEDNLRRLAGMLAQLPVVSAEWLDPRRVRISVNGEVSRAEALAEVLRRVDQAGVVLHGVQTGLGATEDAYLQLLQEDELHGFKRFQDAPRPAAPHPGTSQT</sequence>
<dbReference type="SMART" id="SM00382">
    <property type="entry name" value="AAA"/>
    <property type="match status" value="1"/>
</dbReference>
<dbReference type="InterPro" id="IPR003593">
    <property type="entry name" value="AAA+_ATPase"/>
</dbReference>
<dbReference type="Gene3D" id="3.40.50.300">
    <property type="entry name" value="P-loop containing nucleotide triphosphate hydrolases"/>
    <property type="match status" value="1"/>
</dbReference>